<comment type="similarity">
    <text evidence="1">Belongs to the membrane fusion protein (MFP) (TC 8.A.1) family.</text>
</comment>
<dbReference type="HOGENOM" id="CLU_018816_1_4_5"/>
<evidence type="ECO:0000256" key="1">
    <source>
        <dbReference type="ARBA" id="ARBA00009477"/>
    </source>
</evidence>
<dbReference type="InterPro" id="IPR058625">
    <property type="entry name" value="MdtA-like_BSH"/>
</dbReference>
<dbReference type="Gene3D" id="2.40.50.100">
    <property type="match status" value="1"/>
</dbReference>
<dbReference type="Pfam" id="PF25917">
    <property type="entry name" value="BSH_RND"/>
    <property type="match status" value="1"/>
</dbReference>
<dbReference type="Pfam" id="PF25954">
    <property type="entry name" value="Beta-barrel_RND_2"/>
    <property type="match status" value="1"/>
</dbReference>
<evidence type="ECO:0000313" key="6">
    <source>
        <dbReference type="EMBL" id="AHK70466.1"/>
    </source>
</evidence>
<evidence type="ECO:0000259" key="5">
    <source>
        <dbReference type="Pfam" id="PF25954"/>
    </source>
</evidence>
<keyword evidence="2" id="KW-0175">Coiled coil</keyword>
<accession>A0A067Z103</accession>
<proteinExistence type="inferred from homology"/>
<feature type="domain" description="Multidrug resistance protein MdtA-like barrel-sandwich hybrid" evidence="4">
    <location>
        <begin position="73"/>
        <end position="205"/>
    </location>
</feature>
<evidence type="ECO:0000256" key="2">
    <source>
        <dbReference type="SAM" id="Coils"/>
    </source>
</evidence>
<dbReference type="NCBIfam" id="TIGR01730">
    <property type="entry name" value="RND_mfp"/>
    <property type="match status" value="1"/>
</dbReference>
<dbReference type="PANTHER" id="PTHR30469">
    <property type="entry name" value="MULTIDRUG RESISTANCE PROTEIN MDTA"/>
    <property type="match status" value="1"/>
</dbReference>
<dbReference type="Gene3D" id="2.40.30.170">
    <property type="match status" value="1"/>
</dbReference>
<dbReference type="Gene3D" id="1.10.287.470">
    <property type="entry name" value="Helix hairpin bin"/>
    <property type="match status" value="1"/>
</dbReference>
<dbReference type="PANTHER" id="PTHR30469:SF37">
    <property type="entry name" value="RAGD PROTEIN"/>
    <property type="match status" value="1"/>
</dbReference>
<organism evidence="6 7">
    <name type="scientific">Gluconobacter oxydans DSM 3504</name>
    <dbReference type="NCBI Taxonomy" id="1288313"/>
    <lineage>
        <taxon>Bacteria</taxon>
        <taxon>Pseudomonadati</taxon>
        <taxon>Pseudomonadota</taxon>
        <taxon>Alphaproteobacteria</taxon>
        <taxon>Acetobacterales</taxon>
        <taxon>Acetobacteraceae</taxon>
        <taxon>Gluconobacter</taxon>
    </lineage>
</organism>
<feature type="domain" description="Multidrug resistance protein MdtA-like alpha-helical hairpin" evidence="3">
    <location>
        <begin position="111"/>
        <end position="172"/>
    </location>
</feature>
<reference evidence="6 7" key="1">
    <citation type="journal article" date="2015" name="Appl. Microbiol. Biotechnol.">
        <title>The consequence of an additional NADH dehydrogenase paralog on the growth of Gluconobacter oxydans DSM3504.</title>
        <authorList>
            <person name="Kostner D."/>
            <person name="Luchterhand B."/>
            <person name="Junker A."/>
            <person name="Volland S."/>
            <person name="Daniel R."/>
            <person name="Buchs J."/>
            <person name="Liebl W."/>
            <person name="Ehrenreich A."/>
        </authorList>
    </citation>
    <scope>NUCLEOTIDE SEQUENCE [LARGE SCALE GENOMIC DNA]</scope>
    <source>
        <strain evidence="6">DSM 3504</strain>
    </source>
</reference>
<dbReference type="EMBL" id="CP004373">
    <property type="protein sequence ID" value="AHK70466.1"/>
    <property type="molecule type" value="Genomic_DNA"/>
</dbReference>
<dbReference type="GeneID" id="56904786"/>
<name>A0A067Z103_GLUOY</name>
<dbReference type="Gene3D" id="2.40.420.20">
    <property type="match status" value="1"/>
</dbReference>
<feature type="domain" description="CusB-like beta-barrel" evidence="5">
    <location>
        <begin position="231"/>
        <end position="303"/>
    </location>
</feature>
<dbReference type="Proteomes" id="UP000031656">
    <property type="component" value="Chromosome"/>
</dbReference>
<feature type="coiled-coil region" evidence="2">
    <location>
        <begin position="150"/>
        <end position="177"/>
    </location>
</feature>
<gene>
    <name evidence="6" type="ORF">GLS_c05510</name>
</gene>
<evidence type="ECO:0000259" key="4">
    <source>
        <dbReference type="Pfam" id="PF25917"/>
    </source>
</evidence>
<dbReference type="GO" id="GO:0015562">
    <property type="term" value="F:efflux transmembrane transporter activity"/>
    <property type="evidence" value="ECO:0007669"/>
    <property type="project" value="TreeGrafter"/>
</dbReference>
<dbReference type="SUPFAM" id="SSF111369">
    <property type="entry name" value="HlyD-like secretion proteins"/>
    <property type="match status" value="1"/>
</dbReference>
<dbReference type="Pfam" id="PF25876">
    <property type="entry name" value="HH_MFP_RND"/>
    <property type="match status" value="1"/>
</dbReference>
<protein>
    <submittedName>
        <fullName evidence="6">Multidrug resistance efflux transporter</fullName>
    </submittedName>
</protein>
<dbReference type="GO" id="GO:1990281">
    <property type="term" value="C:efflux pump complex"/>
    <property type="evidence" value="ECO:0007669"/>
    <property type="project" value="TreeGrafter"/>
</dbReference>
<dbReference type="InterPro" id="IPR058624">
    <property type="entry name" value="MdtA-like_HH"/>
</dbReference>
<evidence type="ECO:0000313" key="7">
    <source>
        <dbReference type="Proteomes" id="UP000031656"/>
    </source>
</evidence>
<evidence type="ECO:0000259" key="3">
    <source>
        <dbReference type="Pfam" id="PF25876"/>
    </source>
</evidence>
<sequence length="403" mass="42934">MASLSRKFILGAGACAVGLYVAFLVVDRVHAVSTLRAETNAGAIPDVSVVSPHRTSPKVSLTLPGNIDAWYQAPIYPQVSGYVKMWYKDYGAHVKQGDVLAEINAPALDAEYAQAKASLASVMAKYNLASVTANRWRAMGKSQSVSGQSVSVANANEQSANAEVQAAQRNVDHFEALERFKQLVAPFDGIVTARSVNVGDYVHNGGGGLNATGSASELFTVADTDKLRLFVSVPEVFSYVLQDGMTAQVTVPQYAGRTFTAKYLTTSKGYDPNTRTAIAEFVLDNPGNLLWPGTFASVALTAKNTDANLYEIPSGSLVFEEKGMQVAVVDATSHVHYVNVQVGRMADSSTEILSGLKPTDRIINNPPADLLEGDVVHVVTPARGYNESGFASDTDSSDNDGDE</sequence>
<dbReference type="AlphaFoldDB" id="A0A067Z103"/>
<dbReference type="InterPro" id="IPR006143">
    <property type="entry name" value="RND_pump_MFP"/>
</dbReference>
<dbReference type="KEGG" id="goy:GLS_c05510"/>
<dbReference type="InterPro" id="IPR058792">
    <property type="entry name" value="Beta-barrel_RND_2"/>
</dbReference>
<dbReference type="RefSeq" id="WP_024716543.1">
    <property type="nucleotide sequence ID" value="NZ_CP004373.1"/>
</dbReference>